<dbReference type="EMBL" id="VLLN01000003">
    <property type="protein sequence ID" value="TWJ32609.1"/>
    <property type="molecule type" value="Genomic_DNA"/>
</dbReference>
<evidence type="ECO:0008006" key="3">
    <source>
        <dbReference type="Google" id="ProtNLM"/>
    </source>
</evidence>
<protein>
    <recommendedName>
        <fullName evidence="3">Transposase</fullName>
    </recommendedName>
</protein>
<name>A0A562WQL0_9BACT</name>
<proteinExistence type="predicted"/>
<feature type="non-terminal residue" evidence="1">
    <location>
        <position position="78"/>
    </location>
</feature>
<gene>
    <name evidence="1" type="ORF">JN12_00580</name>
</gene>
<sequence length="78" mass="8525">MKKNTIFVGLDVHKDSIDVALADVGRDGDVRFYGTIGGDLDSLHKVVRKLQSTGAELRFAYESGPCGYDIYRSLTSKG</sequence>
<dbReference type="AlphaFoldDB" id="A0A562WQL0"/>
<keyword evidence="2" id="KW-1185">Reference proteome</keyword>
<comment type="caution">
    <text evidence="1">The sequence shown here is derived from an EMBL/GenBank/DDBJ whole genome shotgun (WGS) entry which is preliminary data.</text>
</comment>
<dbReference type="Proteomes" id="UP000319449">
    <property type="component" value="Unassembled WGS sequence"/>
</dbReference>
<evidence type="ECO:0000313" key="1">
    <source>
        <dbReference type="EMBL" id="TWJ32609.1"/>
    </source>
</evidence>
<accession>A0A562WQL0</accession>
<reference evidence="1 2" key="1">
    <citation type="submission" date="2019-07" db="EMBL/GenBank/DDBJ databases">
        <title>Genomic Encyclopedia of Archaeal and Bacterial Type Strains, Phase II (KMG-II): from individual species to whole genera.</title>
        <authorList>
            <person name="Goeker M."/>
        </authorList>
    </citation>
    <scope>NUCLEOTIDE SEQUENCE [LARGE SCALE GENOMIC DNA]</scope>
    <source>
        <strain evidence="1 2">ATCC BAA-1139</strain>
    </source>
</reference>
<organism evidence="1 2">
    <name type="scientific">Geobacter argillaceus</name>
    <dbReference type="NCBI Taxonomy" id="345631"/>
    <lineage>
        <taxon>Bacteria</taxon>
        <taxon>Pseudomonadati</taxon>
        <taxon>Thermodesulfobacteriota</taxon>
        <taxon>Desulfuromonadia</taxon>
        <taxon>Geobacterales</taxon>
        <taxon>Geobacteraceae</taxon>
        <taxon>Geobacter</taxon>
    </lineage>
</organism>
<evidence type="ECO:0000313" key="2">
    <source>
        <dbReference type="Proteomes" id="UP000319449"/>
    </source>
</evidence>
<dbReference type="OrthoDB" id="5395586at2"/>